<evidence type="ECO:0000256" key="1">
    <source>
        <dbReference type="ARBA" id="ARBA00004167"/>
    </source>
</evidence>
<keyword evidence="5 6" id="KW-0472">Membrane</keyword>
<evidence type="ECO:0000256" key="6">
    <source>
        <dbReference type="SAM" id="Phobius"/>
    </source>
</evidence>
<proteinExistence type="predicted"/>
<organism evidence="7">
    <name type="scientific">marine metagenome</name>
    <dbReference type="NCBI Taxonomy" id="408172"/>
    <lineage>
        <taxon>unclassified sequences</taxon>
        <taxon>metagenomes</taxon>
        <taxon>ecological metagenomes</taxon>
    </lineage>
</organism>
<gene>
    <name evidence="7" type="ORF">METZ01_LOCUS322648</name>
</gene>
<feature type="transmembrane region" description="Helical" evidence="6">
    <location>
        <begin position="6"/>
        <end position="29"/>
    </location>
</feature>
<dbReference type="InterPro" id="IPR012902">
    <property type="entry name" value="N_methyl_site"/>
</dbReference>
<evidence type="ECO:0000256" key="2">
    <source>
        <dbReference type="ARBA" id="ARBA00022481"/>
    </source>
</evidence>
<protein>
    <recommendedName>
        <fullName evidence="8">Type II secretion system protein GspG C-terminal domain-containing protein</fullName>
    </recommendedName>
</protein>
<dbReference type="GO" id="GO:0016020">
    <property type="term" value="C:membrane"/>
    <property type="evidence" value="ECO:0007669"/>
    <property type="project" value="UniProtKB-SubCell"/>
</dbReference>
<keyword evidence="3 6" id="KW-0812">Transmembrane</keyword>
<dbReference type="InterPro" id="IPR045584">
    <property type="entry name" value="Pilin-like"/>
</dbReference>
<evidence type="ECO:0000256" key="5">
    <source>
        <dbReference type="ARBA" id="ARBA00023136"/>
    </source>
</evidence>
<evidence type="ECO:0000256" key="4">
    <source>
        <dbReference type="ARBA" id="ARBA00022989"/>
    </source>
</evidence>
<keyword evidence="4 6" id="KW-1133">Transmembrane helix</keyword>
<reference evidence="7" key="1">
    <citation type="submission" date="2018-05" db="EMBL/GenBank/DDBJ databases">
        <authorList>
            <person name="Lanie J.A."/>
            <person name="Ng W.-L."/>
            <person name="Kazmierczak K.M."/>
            <person name="Andrzejewski T.M."/>
            <person name="Davidsen T.M."/>
            <person name="Wayne K.J."/>
            <person name="Tettelin H."/>
            <person name="Glass J.I."/>
            <person name="Rusch D."/>
            <person name="Podicherti R."/>
            <person name="Tsui H.-C.T."/>
            <person name="Winkler M.E."/>
        </authorList>
    </citation>
    <scope>NUCLEOTIDE SEQUENCE</scope>
</reference>
<evidence type="ECO:0000256" key="3">
    <source>
        <dbReference type="ARBA" id="ARBA00022692"/>
    </source>
</evidence>
<dbReference type="Gene3D" id="3.30.700.10">
    <property type="entry name" value="Glycoprotein, Type 4 Pilin"/>
    <property type="match status" value="1"/>
</dbReference>
<evidence type="ECO:0008006" key="8">
    <source>
        <dbReference type="Google" id="ProtNLM"/>
    </source>
</evidence>
<dbReference type="PROSITE" id="PS00409">
    <property type="entry name" value="PROKAR_NTER_METHYL"/>
    <property type="match status" value="1"/>
</dbReference>
<evidence type="ECO:0000313" key="7">
    <source>
        <dbReference type="EMBL" id="SVC69794.1"/>
    </source>
</evidence>
<dbReference type="NCBIfam" id="TIGR02532">
    <property type="entry name" value="IV_pilin_GFxxxE"/>
    <property type="match status" value="1"/>
</dbReference>
<keyword evidence="2" id="KW-0488">Methylation</keyword>
<name>A0A382P8R1_9ZZZZ</name>
<dbReference type="AlphaFoldDB" id="A0A382P8R1"/>
<dbReference type="PANTHER" id="PTHR30093">
    <property type="entry name" value="GENERAL SECRETION PATHWAY PROTEIN G"/>
    <property type="match status" value="1"/>
</dbReference>
<dbReference type="EMBL" id="UINC01105677">
    <property type="protein sequence ID" value="SVC69794.1"/>
    <property type="molecule type" value="Genomic_DNA"/>
</dbReference>
<sequence>MLEGFTLVEILIVVVIIGILATVAIPTYFKYVERGYASDAKVQIKNILQNSELYFHETGDWPTDVEMMIAEGYIELKRSILNKWEFTIQLEDNEMGTSGQISATSLPGMQGGEGHQIIFLVDEGEYVGYGQKRQE</sequence>
<dbReference type="Pfam" id="PF07963">
    <property type="entry name" value="N_methyl"/>
    <property type="match status" value="1"/>
</dbReference>
<accession>A0A382P8R1</accession>
<comment type="subcellular location">
    <subcellularLocation>
        <location evidence="1">Membrane</location>
        <topology evidence="1">Single-pass membrane protein</topology>
    </subcellularLocation>
</comment>
<dbReference type="SUPFAM" id="SSF54523">
    <property type="entry name" value="Pili subunits"/>
    <property type="match status" value="1"/>
</dbReference>
<dbReference type="PANTHER" id="PTHR30093:SF44">
    <property type="entry name" value="TYPE II SECRETION SYSTEM CORE PROTEIN G"/>
    <property type="match status" value="1"/>
</dbReference>